<name>A0AAD6YXB8_9AGAR</name>
<dbReference type="AlphaFoldDB" id="A0AAD6YXB8"/>
<evidence type="ECO:0000259" key="1">
    <source>
        <dbReference type="Pfam" id="PF17667"/>
    </source>
</evidence>
<dbReference type="EMBL" id="JARIHO010000142">
    <property type="protein sequence ID" value="KAJ7301134.1"/>
    <property type="molecule type" value="Genomic_DNA"/>
</dbReference>
<keyword evidence="3" id="KW-1185">Reference proteome</keyword>
<sequence>MRGKYVSVAPDSFLDYLGDPPDEMPTIDQSSFKKVPYLGEPNIIIYVDRSSQSLSQARLKARGRIEIDSGRFPETSASHLTLVFTPTTTLPQINLFRASDLDCFLHIPLHEPFDDEAEELERHSGYARDTRGQIATYLTAMQVSQYRTHSFGVIIFGATCRLLRHTQSGTEITPSFDYTTTAHLQTFFWRLSHASPAQRGVDTTFLSVGRELEDRARKLLNAKDENLYKWVACILKDTWRVNVYHPEGEVYRKLHEHQVPNIPNVLAAGDVLDQRPITKFESTHALVGYVRDALQGRSRTSIGNIIIGEKDGVSYGLLIDWELARFRQDPREYEGAGTRYFMAARLFADPPPVRTVGDDIESFVLLLLCIAARYTANTMSPLNQTNFLDLFEKCGTKTTLIASIPSRIPALCLTTAPFRLFLANVAGIYEARYDGTIYHGADPDEAKEEAEKLAAQKLVLESHHWLLAILHQ</sequence>
<dbReference type="Proteomes" id="UP001218218">
    <property type="component" value="Unassembled WGS sequence"/>
</dbReference>
<reference evidence="2" key="1">
    <citation type="submission" date="2023-03" db="EMBL/GenBank/DDBJ databases">
        <title>Massive genome expansion in bonnet fungi (Mycena s.s.) driven by repeated elements and novel gene families across ecological guilds.</title>
        <authorList>
            <consortium name="Lawrence Berkeley National Laboratory"/>
            <person name="Harder C.B."/>
            <person name="Miyauchi S."/>
            <person name="Viragh M."/>
            <person name="Kuo A."/>
            <person name="Thoen E."/>
            <person name="Andreopoulos B."/>
            <person name="Lu D."/>
            <person name="Skrede I."/>
            <person name="Drula E."/>
            <person name="Henrissat B."/>
            <person name="Morin E."/>
            <person name="Kohler A."/>
            <person name="Barry K."/>
            <person name="LaButti K."/>
            <person name="Morin E."/>
            <person name="Salamov A."/>
            <person name="Lipzen A."/>
            <person name="Mereny Z."/>
            <person name="Hegedus B."/>
            <person name="Baldrian P."/>
            <person name="Stursova M."/>
            <person name="Weitz H."/>
            <person name="Taylor A."/>
            <person name="Grigoriev I.V."/>
            <person name="Nagy L.G."/>
            <person name="Martin F."/>
            <person name="Kauserud H."/>
        </authorList>
    </citation>
    <scope>NUCLEOTIDE SEQUENCE</scope>
    <source>
        <strain evidence="2">CBHHK002</strain>
    </source>
</reference>
<gene>
    <name evidence="2" type="ORF">DFH08DRAFT_996153</name>
</gene>
<evidence type="ECO:0000313" key="3">
    <source>
        <dbReference type="Proteomes" id="UP001218218"/>
    </source>
</evidence>
<protein>
    <recommendedName>
        <fullName evidence="1">Fungal-type protein kinase domain-containing protein</fullName>
    </recommendedName>
</protein>
<dbReference type="InterPro" id="IPR040976">
    <property type="entry name" value="Pkinase_fungal"/>
</dbReference>
<dbReference type="Pfam" id="PF17667">
    <property type="entry name" value="Pkinase_fungal"/>
    <property type="match status" value="1"/>
</dbReference>
<organism evidence="2 3">
    <name type="scientific">Mycena albidolilacea</name>
    <dbReference type="NCBI Taxonomy" id="1033008"/>
    <lineage>
        <taxon>Eukaryota</taxon>
        <taxon>Fungi</taxon>
        <taxon>Dikarya</taxon>
        <taxon>Basidiomycota</taxon>
        <taxon>Agaricomycotina</taxon>
        <taxon>Agaricomycetes</taxon>
        <taxon>Agaricomycetidae</taxon>
        <taxon>Agaricales</taxon>
        <taxon>Marasmiineae</taxon>
        <taxon>Mycenaceae</taxon>
        <taxon>Mycena</taxon>
    </lineage>
</organism>
<evidence type="ECO:0000313" key="2">
    <source>
        <dbReference type="EMBL" id="KAJ7301134.1"/>
    </source>
</evidence>
<comment type="caution">
    <text evidence="2">The sequence shown here is derived from an EMBL/GenBank/DDBJ whole genome shotgun (WGS) entry which is preliminary data.</text>
</comment>
<feature type="domain" description="Fungal-type protein kinase" evidence="1">
    <location>
        <begin position="275"/>
        <end position="370"/>
    </location>
</feature>
<accession>A0AAD6YXB8</accession>
<proteinExistence type="predicted"/>